<name>A0ABQ5V4P3_9PROT</name>
<evidence type="ECO:0000256" key="1">
    <source>
        <dbReference type="SAM" id="SignalP"/>
    </source>
</evidence>
<reference evidence="2" key="2">
    <citation type="submission" date="2023-01" db="EMBL/GenBank/DDBJ databases">
        <title>Draft genome sequence of Algimonas porphyrae strain NBRC 108216.</title>
        <authorList>
            <person name="Sun Q."/>
            <person name="Mori K."/>
        </authorList>
    </citation>
    <scope>NUCLEOTIDE SEQUENCE</scope>
    <source>
        <strain evidence="2">NBRC 108216</strain>
    </source>
</reference>
<protein>
    <submittedName>
        <fullName evidence="2">Uncharacterized protein</fullName>
    </submittedName>
</protein>
<dbReference type="Proteomes" id="UP001161390">
    <property type="component" value="Unassembled WGS sequence"/>
</dbReference>
<organism evidence="2 3">
    <name type="scientific">Algimonas porphyrae</name>
    <dbReference type="NCBI Taxonomy" id="1128113"/>
    <lineage>
        <taxon>Bacteria</taxon>
        <taxon>Pseudomonadati</taxon>
        <taxon>Pseudomonadota</taxon>
        <taxon>Alphaproteobacteria</taxon>
        <taxon>Maricaulales</taxon>
        <taxon>Robiginitomaculaceae</taxon>
        <taxon>Algimonas</taxon>
    </lineage>
</organism>
<gene>
    <name evidence="2" type="ORF">GCM10007854_30000</name>
</gene>
<keyword evidence="1" id="KW-0732">Signal</keyword>
<proteinExistence type="predicted"/>
<feature type="chain" id="PRO_5045711703" evidence="1">
    <location>
        <begin position="26"/>
        <end position="162"/>
    </location>
</feature>
<accession>A0ABQ5V4P3</accession>
<dbReference type="EMBL" id="BSNJ01000009">
    <property type="protein sequence ID" value="GLQ22045.1"/>
    <property type="molecule type" value="Genomic_DNA"/>
</dbReference>
<reference evidence="2" key="1">
    <citation type="journal article" date="2014" name="Int. J. Syst. Evol. Microbiol.">
        <title>Complete genome of a new Firmicutes species belonging to the dominant human colonic microbiota ('Ruminococcus bicirculans') reveals two chromosomes and a selective capacity to utilize plant glucans.</title>
        <authorList>
            <consortium name="NISC Comparative Sequencing Program"/>
            <person name="Wegmann U."/>
            <person name="Louis P."/>
            <person name="Goesmann A."/>
            <person name="Henrissat B."/>
            <person name="Duncan S.H."/>
            <person name="Flint H.J."/>
        </authorList>
    </citation>
    <scope>NUCLEOTIDE SEQUENCE</scope>
    <source>
        <strain evidence="2">NBRC 108216</strain>
    </source>
</reference>
<evidence type="ECO:0000313" key="2">
    <source>
        <dbReference type="EMBL" id="GLQ22045.1"/>
    </source>
</evidence>
<evidence type="ECO:0000313" key="3">
    <source>
        <dbReference type="Proteomes" id="UP001161390"/>
    </source>
</evidence>
<dbReference type="RefSeq" id="WP_284374247.1">
    <property type="nucleotide sequence ID" value="NZ_BSNJ01000009.1"/>
</dbReference>
<keyword evidence="3" id="KW-1185">Reference proteome</keyword>
<comment type="caution">
    <text evidence="2">The sequence shown here is derived from an EMBL/GenBank/DDBJ whole genome shotgun (WGS) entry which is preliminary data.</text>
</comment>
<sequence length="162" mass="17952">MRRLPFFLLCLTWLPLGLLTACANAFGAPQTDFQPTPGQGQYVRPDWLAQAPTPRIQPIDLCRSQLYAPLVGANEGAIYIPGLPGTKRIIRPAVFEGPQNDFLNGEMMAETYVEVQTYLPGQQLYAPSISDIGDRIALADDQPSRLTIELDREGYVQEIRCG</sequence>
<dbReference type="PROSITE" id="PS51257">
    <property type="entry name" value="PROKAR_LIPOPROTEIN"/>
    <property type="match status" value="1"/>
</dbReference>
<feature type="signal peptide" evidence="1">
    <location>
        <begin position="1"/>
        <end position="25"/>
    </location>
</feature>